<organism evidence="9">
    <name type="scientific">gut metagenome</name>
    <dbReference type="NCBI Taxonomy" id="749906"/>
    <lineage>
        <taxon>unclassified sequences</taxon>
        <taxon>metagenomes</taxon>
        <taxon>organismal metagenomes</taxon>
    </lineage>
</organism>
<dbReference type="AlphaFoldDB" id="J9GCC4"/>
<dbReference type="InterPro" id="IPR058240">
    <property type="entry name" value="rSAM_sf"/>
</dbReference>
<dbReference type="PANTHER" id="PTHR43726">
    <property type="entry name" value="3-METHYLORNITHINE SYNTHASE"/>
    <property type="match status" value="1"/>
</dbReference>
<dbReference type="EMBL" id="AMCI01001781">
    <property type="protein sequence ID" value="EJX04514.1"/>
    <property type="molecule type" value="Genomic_DNA"/>
</dbReference>
<dbReference type="SMART" id="SM00876">
    <property type="entry name" value="BATS"/>
    <property type="match status" value="1"/>
</dbReference>
<evidence type="ECO:0000259" key="8">
    <source>
        <dbReference type="PROSITE" id="PS51918"/>
    </source>
</evidence>
<dbReference type="InterPro" id="IPR007197">
    <property type="entry name" value="rSAM"/>
</dbReference>
<dbReference type="PANTHER" id="PTHR43726:SF1">
    <property type="entry name" value="BIOTIN SYNTHASE"/>
    <property type="match status" value="1"/>
</dbReference>
<dbReference type="InterPro" id="IPR024021">
    <property type="entry name" value="FeFe-hyd_HydE_rSAM"/>
</dbReference>
<accession>J9GCC4</accession>
<dbReference type="PROSITE" id="PS51918">
    <property type="entry name" value="RADICAL_SAM"/>
    <property type="match status" value="1"/>
</dbReference>
<dbReference type="SMART" id="SM00729">
    <property type="entry name" value="Elp3"/>
    <property type="match status" value="1"/>
</dbReference>
<sequence>MEDVDGLFYLQERARATAWARFGKGIYVRGLIEVSNYCRNNCYYCGIRSGNILIHRYRLDAESILDCCHYGYSLGFRTFVLQGGEDSRQTDDFIADVVSQIRVQFPDCAITLSLGEKSRAAYERFFQAGANRYLLRHETFHAAHYRQLHPSQMSRDNRLQCLSDLKEIGYQVGTGIMVGSPGQTAFDIAADMYFIQELAPAMIGIGPFIPHHATPFAAEPAGSLQLTLKLISLFRLMHPSALIPATTALATLSPEGRTSGILAGANVVMPNLSPPAERKHYELYDEKAALGAESAEGLALLSEQLAAIGYFIDYGRGDYQAER</sequence>
<keyword evidence="5" id="KW-0408">Iron</keyword>
<dbReference type="GO" id="GO:0044272">
    <property type="term" value="P:sulfur compound biosynthetic process"/>
    <property type="evidence" value="ECO:0007669"/>
    <property type="project" value="UniProtKB-ARBA"/>
</dbReference>
<feature type="domain" description="Radical SAM core" evidence="8">
    <location>
        <begin position="24"/>
        <end position="246"/>
    </location>
</feature>
<evidence type="ECO:0000256" key="2">
    <source>
        <dbReference type="ARBA" id="ARBA00022485"/>
    </source>
</evidence>
<evidence type="ECO:0000256" key="5">
    <source>
        <dbReference type="ARBA" id="ARBA00023004"/>
    </source>
</evidence>
<evidence type="ECO:0000256" key="6">
    <source>
        <dbReference type="ARBA" id="ARBA00023014"/>
    </source>
</evidence>
<dbReference type="GO" id="GO:0042364">
    <property type="term" value="P:water-soluble vitamin biosynthetic process"/>
    <property type="evidence" value="ECO:0007669"/>
    <property type="project" value="UniProtKB-ARBA"/>
</dbReference>
<keyword evidence="3" id="KW-0949">S-adenosyl-L-methionine</keyword>
<keyword evidence="4" id="KW-0479">Metal-binding</keyword>
<protein>
    <submittedName>
        <fullName evidence="9">Radical SAM domain-containing protein</fullName>
    </submittedName>
</protein>
<comment type="caution">
    <text evidence="9">The sequence shown here is derived from an EMBL/GenBank/DDBJ whole genome shotgun (WGS) entry which is preliminary data.</text>
</comment>
<dbReference type="GO" id="GO:0051539">
    <property type="term" value="F:4 iron, 4 sulfur cluster binding"/>
    <property type="evidence" value="ECO:0007669"/>
    <property type="project" value="UniProtKB-KW"/>
</dbReference>
<proteinExistence type="predicted"/>
<dbReference type="CDD" id="cd01335">
    <property type="entry name" value="Radical_SAM"/>
    <property type="match status" value="1"/>
</dbReference>
<dbReference type="GO" id="GO:0046872">
    <property type="term" value="F:metal ion binding"/>
    <property type="evidence" value="ECO:0007669"/>
    <property type="project" value="UniProtKB-KW"/>
</dbReference>
<dbReference type="SFLD" id="SFLDF00348">
    <property type="entry name" value="FeFe_hydrogenase_maturase_(Hyd"/>
    <property type="match status" value="1"/>
</dbReference>
<keyword evidence="2" id="KW-0004">4Fe-4S</keyword>
<dbReference type="InterPro" id="IPR010722">
    <property type="entry name" value="BATS_dom"/>
</dbReference>
<dbReference type="PIRSF" id="PIRSF004762">
    <property type="entry name" value="CHP00423"/>
    <property type="match status" value="1"/>
</dbReference>
<evidence type="ECO:0000256" key="3">
    <source>
        <dbReference type="ARBA" id="ARBA00022691"/>
    </source>
</evidence>
<comment type="cofactor">
    <cofactor evidence="7">
        <name>[2Fe-2S] cluster</name>
        <dbReference type="ChEBI" id="CHEBI:190135"/>
    </cofactor>
</comment>
<dbReference type="Pfam" id="PF04055">
    <property type="entry name" value="Radical_SAM"/>
    <property type="match status" value="1"/>
</dbReference>
<dbReference type="SFLD" id="SFLDG01280">
    <property type="entry name" value="HydE/PylB-like"/>
    <property type="match status" value="1"/>
</dbReference>
<dbReference type="SFLD" id="SFLDG01060">
    <property type="entry name" value="BATS_domain_containing"/>
    <property type="match status" value="1"/>
</dbReference>
<gene>
    <name evidence="9" type="ORF">EVA_07378</name>
</gene>
<evidence type="ECO:0000256" key="4">
    <source>
        <dbReference type="ARBA" id="ARBA00022723"/>
    </source>
</evidence>
<evidence type="ECO:0000313" key="9">
    <source>
        <dbReference type="EMBL" id="EJX04514.1"/>
    </source>
</evidence>
<dbReference type="SUPFAM" id="SSF102114">
    <property type="entry name" value="Radical SAM enzymes"/>
    <property type="match status" value="1"/>
</dbReference>
<dbReference type="SFLD" id="SFLDS00029">
    <property type="entry name" value="Radical_SAM"/>
    <property type="match status" value="1"/>
</dbReference>
<dbReference type="InterPro" id="IPR006638">
    <property type="entry name" value="Elp3/MiaA/NifB-like_rSAM"/>
</dbReference>
<dbReference type="Gene3D" id="3.20.20.70">
    <property type="entry name" value="Aldolase class I"/>
    <property type="match status" value="1"/>
</dbReference>
<keyword evidence="6" id="KW-0411">Iron-sulfur</keyword>
<dbReference type="NCBIfam" id="TIGR03956">
    <property type="entry name" value="rSAM_HydE"/>
    <property type="match status" value="1"/>
</dbReference>
<evidence type="ECO:0000256" key="1">
    <source>
        <dbReference type="ARBA" id="ARBA00001966"/>
    </source>
</evidence>
<comment type="cofactor">
    <cofactor evidence="1">
        <name>[4Fe-4S] cluster</name>
        <dbReference type="ChEBI" id="CHEBI:49883"/>
    </cofactor>
</comment>
<dbReference type="InterPro" id="IPR013785">
    <property type="entry name" value="Aldolase_TIM"/>
</dbReference>
<dbReference type="GO" id="GO:0016740">
    <property type="term" value="F:transferase activity"/>
    <property type="evidence" value="ECO:0007669"/>
    <property type="project" value="TreeGrafter"/>
</dbReference>
<reference evidence="9" key="1">
    <citation type="journal article" date="2012" name="PLoS ONE">
        <title>Gene sets for utilization of primary and secondary nutrition supplies in the distal gut of endangered iberian lynx.</title>
        <authorList>
            <person name="Alcaide M."/>
            <person name="Messina E."/>
            <person name="Richter M."/>
            <person name="Bargiela R."/>
            <person name="Peplies J."/>
            <person name="Huws S.A."/>
            <person name="Newbold C.J."/>
            <person name="Golyshin P.N."/>
            <person name="Simon M.A."/>
            <person name="Lopez G."/>
            <person name="Yakimov M.M."/>
            <person name="Ferrer M."/>
        </authorList>
    </citation>
    <scope>NUCLEOTIDE SEQUENCE</scope>
</reference>
<dbReference type="InterPro" id="IPR034422">
    <property type="entry name" value="HydE/PylB-like"/>
</dbReference>
<evidence type="ECO:0000256" key="7">
    <source>
        <dbReference type="ARBA" id="ARBA00034078"/>
    </source>
</evidence>
<name>J9GCC4_9ZZZZ</name>